<organism evidence="2 3">
    <name type="scientific">Peptoanaerobacter stomatis</name>
    <dbReference type="NCBI Taxonomy" id="796937"/>
    <lineage>
        <taxon>Bacteria</taxon>
        <taxon>Bacillati</taxon>
        <taxon>Bacillota</taxon>
        <taxon>Clostridia</taxon>
        <taxon>Peptostreptococcales</taxon>
        <taxon>Filifactoraceae</taxon>
        <taxon>Peptoanaerobacter</taxon>
    </lineage>
</organism>
<name>G9XBC6_9FIRM</name>
<accession>G9XBC6</accession>
<reference evidence="2 3" key="1">
    <citation type="submission" date="2011-08" db="EMBL/GenBank/DDBJ databases">
        <title>The Genome Sequence of Eubacteriaceae bacterium CM5.</title>
        <authorList>
            <consortium name="The Broad Institute Genome Sequencing Platform"/>
            <person name="Earl A."/>
            <person name="Ward D."/>
            <person name="Feldgarden M."/>
            <person name="Gevers D."/>
            <person name="Sizova M."/>
            <person name="Hazen A."/>
            <person name="Epstein S."/>
            <person name="Young S.K."/>
            <person name="Zeng Q."/>
            <person name="Gargeya S."/>
            <person name="Fitzgerald M."/>
            <person name="Haas B."/>
            <person name="Abouelleil A."/>
            <person name="Alvarado L."/>
            <person name="Arachchi H.M."/>
            <person name="Berlin A."/>
            <person name="Brown A."/>
            <person name="Chapman S.B."/>
            <person name="Chen Z."/>
            <person name="Dunbar C."/>
            <person name="Freedman E."/>
            <person name="Gearin G."/>
            <person name="Gellesch M."/>
            <person name="Goldberg J."/>
            <person name="Griggs A."/>
            <person name="Gujja S."/>
            <person name="Heiman D."/>
            <person name="Howarth C."/>
            <person name="Larson L."/>
            <person name="Lui A."/>
            <person name="MacDonald P.J.P."/>
            <person name="Montmayeur A."/>
            <person name="Murphy C."/>
            <person name="Neiman D."/>
            <person name="Pearson M."/>
            <person name="Priest M."/>
            <person name="Roberts A."/>
            <person name="Saif S."/>
            <person name="Shea T."/>
            <person name="Shenoy N."/>
            <person name="Sisk P."/>
            <person name="Stolte C."/>
            <person name="Sykes S."/>
            <person name="Wortman J."/>
            <person name="Nusbaum C."/>
            <person name="Birren B."/>
        </authorList>
    </citation>
    <scope>NUCLEOTIDE SEQUENCE [LARGE SCALE GENOMIC DNA]</scope>
    <source>
        <strain evidence="2 3">CM5</strain>
    </source>
</reference>
<dbReference type="RefSeq" id="WP_009529296.1">
    <property type="nucleotide sequence ID" value="NZ_JH414605.1"/>
</dbReference>
<comment type="caution">
    <text evidence="2">The sequence shown here is derived from an EMBL/GenBank/DDBJ whole genome shotgun (WGS) entry which is preliminary data.</text>
</comment>
<evidence type="ECO:0000259" key="1">
    <source>
        <dbReference type="Pfam" id="PF24032"/>
    </source>
</evidence>
<dbReference type="SUPFAM" id="SSF69279">
    <property type="entry name" value="Phage tail proteins"/>
    <property type="match status" value="1"/>
</dbReference>
<dbReference type="Proteomes" id="UP000003379">
    <property type="component" value="Unassembled WGS sequence"/>
</dbReference>
<dbReference type="PATRIC" id="fig|796940.3.peg.575"/>
<proteinExistence type="predicted"/>
<dbReference type="AlphaFoldDB" id="G9XBC6"/>
<dbReference type="Pfam" id="PF24032">
    <property type="entry name" value="YQBQ"/>
    <property type="match status" value="1"/>
</dbReference>
<evidence type="ECO:0000313" key="3">
    <source>
        <dbReference type="Proteomes" id="UP000003379"/>
    </source>
</evidence>
<dbReference type="HOGENOM" id="CLU_060297_1_0_9"/>
<evidence type="ECO:0000313" key="2">
    <source>
        <dbReference type="EMBL" id="EHL19777.1"/>
    </source>
</evidence>
<dbReference type="InterPro" id="IPR056937">
    <property type="entry name" value="YqbQ/XkdQ"/>
</dbReference>
<dbReference type="EMBL" id="AFZG01000015">
    <property type="protein sequence ID" value="EHL19777.1"/>
    <property type="molecule type" value="Genomic_DNA"/>
</dbReference>
<sequence length="315" mass="36611">MYNIYIQNKGKIYDIKAEGSITWTTEQKGSPGKLNFNVIKDKNLDFAEGNPVKFIRDGENVFFGYVWDKTRDKEQIISVTCYDQLRYLKYKDTYVYKAKKASEVISMIAKDFNLKLGNIENTSYVIQKRIRDNMTLFDIIYDALDLTFDNTKKLYTLYDEFGKLTLKNLESMRLNCIVDYDSVCDFNYKTTLDDVYNKVKLVKENKDTKKRDVFIAQDSSKMNKWGVLQYFDKVNEKVNAKAKADALLELYSSVNRKLSITKAIGDIRVRGGSSILVNFKDIGDISIKNFMLVDKVVHTFSDNEHFMDLDVKGRM</sequence>
<feature type="domain" description="YqbQ/XkdQ" evidence="1">
    <location>
        <begin position="21"/>
        <end position="312"/>
    </location>
</feature>
<gene>
    <name evidence="2" type="ORF">HMPREF9628_01293</name>
</gene>
<protein>
    <recommendedName>
        <fullName evidence="1">YqbQ/XkdQ domain-containing protein</fullName>
    </recommendedName>
</protein>